<feature type="transmembrane region" description="Helical" evidence="6">
    <location>
        <begin position="255"/>
        <end position="281"/>
    </location>
</feature>
<protein>
    <submittedName>
        <fullName evidence="7">Neurotransmitter:Na+ symporter, NSS family</fullName>
    </submittedName>
</protein>
<keyword evidence="3 6" id="KW-0812">Transmembrane</keyword>
<dbReference type="AlphaFoldDB" id="A0A1M4ZTT4"/>
<dbReference type="InterPro" id="IPR037272">
    <property type="entry name" value="SNS_sf"/>
</dbReference>
<dbReference type="Pfam" id="PF00209">
    <property type="entry name" value="SNF"/>
    <property type="match status" value="2"/>
</dbReference>
<sequence>MERGSFSSRLGFILVSAGCAIGLGNVWRFPYITGKFGGASFVLIYLVFLAILGLPIMIAEFAVGRASKRSVALSFDELEPKGTKWHLYKYGAIAGNFLLMMFYTTISGWMIYYLWQMAIGGFDGLDAAGIGQKFGALLADPVLMTVHMLAVVVMGFGVCWLGVQAGVERITKSMMVCLLGLLVVLAVNSVLLPGSEAGLSYYLMPNMDNLMKYGVSEVVFAAMGQAFFTLSLGIGSLAIFGSYIGKSKRLTGEAVWVVVLDTFVALMSGLIIFPACFSFGIDPGGGPSLLFITLPNVFNSMAGGRIWGTLFFLFMSFAAMSTVIAVFENIISCVTELMGRGRRGTIPGLAVIIFLLSMPCVLGFNVWSGFQPFGPGSGVLDFEDFFVSSNLLPLGSLVYLLFCVTRYGWGWDNFIREADTGRGMAFPKWLRLYLTYILPLIVLYIFVKGYMSIFLK</sequence>
<comment type="subcellular location">
    <subcellularLocation>
        <location evidence="1">Membrane</location>
        <topology evidence="1">Multi-pass membrane protein</topology>
    </subcellularLocation>
</comment>
<feature type="transmembrane region" description="Helical" evidence="6">
    <location>
        <begin position="306"/>
        <end position="327"/>
    </location>
</feature>
<evidence type="ECO:0000256" key="1">
    <source>
        <dbReference type="ARBA" id="ARBA00004141"/>
    </source>
</evidence>
<feature type="transmembrane region" description="Helical" evidence="6">
    <location>
        <begin position="175"/>
        <end position="199"/>
    </location>
</feature>
<gene>
    <name evidence="7" type="ORF">SAMN02745190_02108</name>
</gene>
<dbReference type="GO" id="GO:0016020">
    <property type="term" value="C:membrane"/>
    <property type="evidence" value="ECO:0007669"/>
    <property type="project" value="UniProtKB-SubCell"/>
</dbReference>
<proteinExistence type="predicted"/>
<feature type="transmembrane region" description="Helical" evidence="6">
    <location>
        <begin position="142"/>
        <end position="163"/>
    </location>
</feature>
<keyword evidence="8" id="KW-1185">Reference proteome</keyword>
<dbReference type="InterPro" id="IPR000175">
    <property type="entry name" value="Na/ntran_symport"/>
</dbReference>
<keyword evidence="2" id="KW-0813">Transport</keyword>
<dbReference type="STRING" id="1123243.SAMN02745190_02108"/>
<feature type="transmembrane region" description="Helical" evidence="6">
    <location>
        <begin position="348"/>
        <end position="370"/>
    </location>
</feature>
<dbReference type="CDD" id="cd10336">
    <property type="entry name" value="SLC6sbd_Tyt1-Like"/>
    <property type="match status" value="1"/>
</dbReference>
<evidence type="ECO:0000256" key="5">
    <source>
        <dbReference type="ARBA" id="ARBA00023136"/>
    </source>
</evidence>
<evidence type="ECO:0000313" key="7">
    <source>
        <dbReference type="EMBL" id="SHF21381.1"/>
    </source>
</evidence>
<dbReference type="OrthoDB" id="9762833at2"/>
<evidence type="ECO:0000256" key="2">
    <source>
        <dbReference type="ARBA" id="ARBA00022448"/>
    </source>
</evidence>
<evidence type="ECO:0000313" key="8">
    <source>
        <dbReference type="Proteomes" id="UP000184404"/>
    </source>
</evidence>
<dbReference type="EMBL" id="FQUG01000009">
    <property type="protein sequence ID" value="SHF21381.1"/>
    <property type="molecule type" value="Genomic_DNA"/>
</dbReference>
<keyword evidence="4 6" id="KW-1133">Transmembrane helix</keyword>
<feature type="transmembrane region" description="Helical" evidence="6">
    <location>
        <begin position="430"/>
        <end position="447"/>
    </location>
</feature>
<organism evidence="7 8">
    <name type="scientific">Schwartzia succinivorans DSM 10502</name>
    <dbReference type="NCBI Taxonomy" id="1123243"/>
    <lineage>
        <taxon>Bacteria</taxon>
        <taxon>Bacillati</taxon>
        <taxon>Bacillota</taxon>
        <taxon>Negativicutes</taxon>
        <taxon>Selenomonadales</taxon>
        <taxon>Selenomonadaceae</taxon>
        <taxon>Schwartzia</taxon>
    </lineage>
</organism>
<dbReference type="NCBIfam" id="NF037979">
    <property type="entry name" value="Na_transp"/>
    <property type="match status" value="1"/>
</dbReference>
<dbReference type="PRINTS" id="PR00176">
    <property type="entry name" value="NANEUSMPORT"/>
</dbReference>
<dbReference type="Proteomes" id="UP000184404">
    <property type="component" value="Unassembled WGS sequence"/>
</dbReference>
<evidence type="ECO:0000256" key="3">
    <source>
        <dbReference type="ARBA" id="ARBA00022692"/>
    </source>
</evidence>
<dbReference type="SUPFAM" id="SSF161070">
    <property type="entry name" value="SNF-like"/>
    <property type="match status" value="1"/>
</dbReference>
<feature type="transmembrane region" description="Helical" evidence="6">
    <location>
        <begin position="90"/>
        <end position="115"/>
    </location>
</feature>
<dbReference type="RefSeq" id="WP_072936224.1">
    <property type="nucleotide sequence ID" value="NZ_FQUG01000009.1"/>
</dbReference>
<name>A0A1M4ZTT4_9FIRM</name>
<dbReference type="PANTHER" id="PTHR42948:SF1">
    <property type="entry name" value="TRANSPORTER"/>
    <property type="match status" value="1"/>
</dbReference>
<feature type="transmembrane region" description="Helical" evidence="6">
    <location>
        <begin position="219"/>
        <end position="243"/>
    </location>
</feature>
<dbReference type="InterPro" id="IPR047218">
    <property type="entry name" value="YocR/YhdH-like"/>
</dbReference>
<feature type="transmembrane region" description="Helical" evidence="6">
    <location>
        <begin position="38"/>
        <end position="59"/>
    </location>
</feature>
<keyword evidence="5 6" id="KW-0472">Membrane</keyword>
<reference evidence="7 8" key="1">
    <citation type="submission" date="2016-11" db="EMBL/GenBank/DDBJ databases">
        <authorList>
            <person name="Jaros S."/>
            <person name="Januszkiewicz K."/>
            <person name="Wedrychowicz H."/>
        </authorList>
    </citation>
    <scope>NUCLEOTIDE SEQUENCE [LARGE SCALE GENOMIC DNA]</scope>
    <source>
        <strain evidence="7 8">DSM 10502</strain>
    </source>
</reference>
<dbReference type="PROSITE" id="PS50267">
    <property type="entry name" value="NA_NEUROTRAN_SYMP_3"/>
    <property type="match status" value="1"/>
</dbReference>
<dbReference type="PANTHER" id="PTHR42948">
    <property type="entry name" value="TRANSPORTER"/>
    <property type="match status" value="1"/>
</dbReference>
<evidence type="ECO:0000256" key="6">
    <source>
        <dbReference type="SAM" id="Phobius"/>
    </source>
</evidence>
<evidence type="ECO:0000256" key="4">
    <source>
        <dbReference type="ARBA" id="ARBA00022989"/>
    </source>
</evidence>
<accession>A0A1M4ZTT4</accession>
<feature type="transmembrane region" description="Helical" evidence="6">
    <location>
        <begin position="390"/>
        <end position="409"/>
    </location>
</feature>